<reference evidence="2" key="1">
    <citation type="submission" date="2019-10" db="EMBL/GenBank/DDBJ databases">
        <title>Nonomuraea sp. nov., isolated from Phyllanthus amarus.</title>
        <authorList>
            <person name="Klykleung N."/>
            <person name="Tanasupawat S."/>
        </authorList>
    </citation>
    <scope>NUCLEOTIDE SEQUENCE [LARGE SCALE GENOMIC DNA]</scope>
    <source>
        <strain evidence="2">3MP-10</strain>
    </source>
</reference>
<evidence type="ECO:0000256" key="1">
    <source>
        <dbReference type="SAM" id="MobiDB-lite"/>
    </source>
</evidence>
<dbReference type="GO" id="GO:0008168">
    <property type="term" value="F:methyltransferase activity"/>
    <property type="evidence" value="ECO:0007669"/>
    <property type="project" value="UniProtKB-KW"/>
</dbReference>
<evidence type="ECO:0000313" key="3">
    <source>
        <dbReference type="Proteomes" id="UP000314251"/>
    </source>
</evidence>
<dbReference type="EMBL" id="VDLY02000021">
    <property type="protein sequence ID" value="KAB8161231.1"/>
    <property type="molecule type" value="Genomic_DNA"/>
</dbReference>
<dbReference type="RefSeq" id="WP_139673842.1">
    <property type="nucleotide sequence ID" value="NZ_VDLY02000021.1"/>
</dbReference>
<dbReference type="Pfam" id="PF13489">
    <property type="entry name" value="Methyltransf_23"/>
    <property type="match status" value="1"/>
</dbReference>
<name>A0A5N5ZXH1_9ACTN</name>
<proteinExistence type="predicted"/>
<gene>
    <name evidence="2" type="ORF">FH607_026740</name>
</gene>
<dbReference type="Proteomes" id="UP000314251">
    <property type="component" value="Unassembled WGS sequence"/>
</dbReference>
<dbReference type="CDD" id="cd02440">
    <property type="entry name" value="AdoMet_MTases"/>
    <property type="match status" value="1"/>
</dbReference>
<dbReference type="InterPro" id="IPR029063">
    <property type="entry name" value="SAM-dependent_MTases_sf"/>
</dbReference>
<keyword evidence="3" id="KW-1185">Reference proteome</keyword>
<protein>
    <submittedName>
        <fullName evidence="2">Methyltransferase domain-containing protein</fullName>
    </submittedName>
</protein>
<accession>A0A5N5ZXH1</accession>
<keyword evidence="2" id="KW-0489">Methyltransferase</keyword>
<feature type="region of interest" description="Disordered" evidence="1">
    <location>
        <begin position="1"/>
        <end position="34"/>
    </location>
</feature>
<dbReference type="OrthoDB" id="3687547at2"/>
<keyword evidence="2" id="KW-0808">Transferase</keyword>
<dbReference type="GO" id="GO:0032259">
    <property type="term" value="P:methylation"/>
    <property type="evidence" value="ECO:0007669"/>
    <property type="project" value="UniProtKB-KW"/>
</dbReference>
<comment type="caution">
    <text evidence="2">The sequence shown here is derived from an EMBL/GenBank/DDBJ whole genome shotgun (WGS) entry which is preliminary data.</text>
</comment>
<evidence type="ECO:0000313" key="2">
    <source>
        <dbReference type="EMBL" id="KAB8161231.1"/>
    </source>
</evidence>
<sequence length="266" mass="28831">MTHRGADGEARNNTAENRDAENRDRETGRAADRQARNHEDLIRFYRAEVEGGRHLFDIWESGGSRGDSVTPSTYSAAYRQWMTEKLHAALGATGGGLLSLGCGNAAVEAEVALRGHRVLAVDALPEAVAIARSKGLDAERGDIHRWEPAEPWAVIYLDGVLGHLLDPAHGLVPVLRRVRSWLAPHGVLIASNDAPQDGSPAQPAPGVHGFHWLSADQLRDQALRAGFGSAETEEYRYRRPLSGERVRAVVTAHAHPRLPGPRGVAA</sequence>
<dbReference type="SUPFAM" id="SSF53335">
    <property type="entry name" value="S-adenosyl-L-methionine-dependent methyltransferases"/>
    <property type="match status" value="1"/>
</dbReference>
<organism evidence="2 3">
    <name type="scientific">Streptomyces mimosae</name>
    <dbReference type="NCBI Taxonomy" id="2586635"/>
    <lineage>
        <taxon>Bacteria</taxon>
        <taxon>Bacillati</taxon>
        <taxon>Actinomycetota</taxon>
        <taxon>Actinomycetes</taxon>
        <taxon>Kitasatosporales</taxon>
        <taxon>Streptomycetaceae</taxon>
        <taxon>Streptomyces</taxon>
    </lineage>
</organism>
<dbReference type="PANTHER" id="PTHR43861">
    <property type="entry name" value="TRANS-ACONITATE 2-METHYLTRANSFERASE-RELATED"/>
    <property type="match status" value="1"/>
</dbReference>
<dbReference type="AlphaFoldDB" id="A0A5N5ZXH1"/>
<dbReference type="GO" id="GO:0017000">
    <property type="term" value="P:antibiotic biosynthetic process"/>
    <property type="evidence" value="ECO:0007669"/>
    <property type="project" value="UniProtKB-ARBA"/>
</dbReference>
<dbReference type="Gene3D" id="3.40.50.150">
    <property type="entry name" value="Vaccinia Virus protein VP39"/>
    <property type="match status" value="1"/>
</dbReference>